<dbReference type="Pfam" id="PF13407">
    <property type="entry name" value="Peripla_BP_4"/>
    <property type="match status" value="1"/>
</dbReference>
<evidence type="ECO:0000256" key="3">
    <source>
        <dbReference type="ARBA" id="ARBA00022729"/>
    </source>
</evidence>
<gene>
    <name evidence="5" type="ORF">QYS48_12720</name>
</gene>
<evidence type="ECO:0000313" key="6">
    <source>
        <dbReference type="Proteomes" id="UP001244443"/>
    </source>
</evidence>
<feature type="domain" description="Periplasmic binding protein" evidence="4">
    <location>
        <begin position="23"/>
        <end position="280"/>
    </location>
</feature>
<dbReference type="PANTHER" id="PTHR30036:SF1">
    <property type="entry name" value="D-XYLOSE-BINDING PERIPLASMIC PROTEIN"/>
    <property type="match status" value="1"/>
</dbReference>
<name>A0AA49JI88_9BACT</name>
<proteinExistence type="inferred from homology"/>
<reference evidence="5" key="1">
    <citation type="submission" date="2023-08" db="EMBL/GenBank/DDBJ databases">
        <title>Comparative genomics and taxonomic characterization of three novel marine species of genus Marivirga.</title>
        <authorList>
            <person name="Muhammad N."/>
            <person name="Kim S.-G."/>
        </authorList>
    </citation>
    <scope>NUCLEOTIDE SEQUENCE [LARGE SCALE GENOMIC DNA]</scope>
    <source>
        <strain evidence="5">ABR2-2</strain>
    </source>
</reference>
<dbReference type="RefSeq" id="WP_308357367.1">
    <property type="nucleotide sequence ID" value="NZ_CP129970.2"/>
</dbReference>
<dbReference type="GO" id="GO:0030288">
    <property type="term" value="C:outer membrane-bounded periplasmic space"/>
    <property type="evidence" value="ECO:0007669"/>
    <property type="project" value="TreeGrafter"/>
</dbReference>
<evidence type="ECO:0000259" key="4">
    <source>
        <dbReference type="Pfam" id="PF13407"/>
    </source>
</evidence>
<dbReference type="InterPro" id="IPR025997">
    <property type="entry name" value="SBP_2_dom"/>
</dbReference>
<keyword evidence="6" id="KW-1185">Reference proteome</keyword>
<dbReference type="AlphaFoldDB" id="A0AA49JI88"/>
<dbReference type="Gene3D" id="3.40.50.2300">
    <property type="match status" value="2"/>
</dbReference>
<organism evidence="5 6">
    <name type="scientific">Marivirga arenosa</name>
    <dbReference type="NCBI Taxonomy" id="3059076"/>
    <lineage>
        <taxon>Bacteria</taxon>
        <taxon>Pseudomonadati</taxon>
        <taxon>Bacteroidota</taxon>
        <taxon>Cytophagia</taxon>
        <taxon>Cytophagales</taxon>
        <taxon>Marivirgaceae</taxon>
        <taxon>Marivirga</taxon>
    </lineage>
</organism>
<dbReference type="EMBL" id="CP129970">
    <property type="protein sequence ID" value="WKK87499.2"/>
    <property type="molecule type" value="Genomic_DNA"/>
</dbReference>
<dbReference type="PANTHER" id="PTHR30036">
    <property type="entry name" value="D-XYLOSE-BINDING PERIPLASMIC PROTEIN"/>
    <property type="match status" value="1"/>
</dbReference>
<dbReference type="InterPro" id="IPR050555">
    <property type="entry name" value="Bact_Solute-Bind_Prot2"/>
</dbReference>
<keyword evidence="3" id="KW-0732">Signal</keyword>
<dbReference type="SUPFAM" id="SSF53822">
    <property type="entry name" value="Periplasmic binding protein-like I"/>
    <property type="match status" value="1"/>
</dbReference>
<evidence type="ECO:0000313" key="5">
    <source>
        <dbReference type="EMBL" id="WKK87499.2"/>
    </source>
</evidence>
<dbReference type="InterPro" id="IPR028082">
    <property type="entry name" value="Peripla_BP_I"/>
</dbReference>
<evidence type="ECO:0000256" key="1">
    <source>
        <dbReference type="ARBA" id="ARBA00004196"/>
    </source>
</evidence>
<dbReference type="GO" id="GO:0030246">
    <property type="term" value="F:carbohydrate binding"/>
    <property type="evidence" value="ECO:0007669"/>
    <property type="project" value="TreeGrafter"/>
</dbReference>
<comment type="subcellular location">
    <subcellularLocation>
        <location evidence="1">Cell envelope</location>
    </subcellularLocation>
</comment>
<sequence length="330" mass="36235">MKKLVIIILSTCLSISVGFSQRIGVLMDSYVVERWMNDRYHICDQIKTLGGESIVEVANGNADVQVSQAKALIDDGVKVLIVVPVDIQKGLEIVDYAQEKGVSVIAYDRIIPSENTDLYLSFDNEMVGELQAKEALKHAGNGNYILINGPKSDYNAILFRKGQLKVLNPLVRKGEISIYKDIVLSNWSELDAFLEMQEVVMKLDNEIVAIIAANDALASGVISALSSNEVSEKIYITGQDAEIEAIRNLKEGSQDMTIYKPIKELAYLAAESAMKMANGKNIDQAKYSKIAGVEVKSILLKPMVVTVDNYMETVVADGHVTIDELAGEDN</sequence>
<protein>
    <submittedName>
        <fullName evidence="5">Substrate-binding domain-containing protein</fullName>
    </submittedName>
</protein>
<dbReference type="Proteomes" id="UP001244443">
    <property type="component" value="Chromosome"/>
</dbReference>
<accession>A0AA49JI88</accession>
<evidence type="ECO:0000256" key="2">
    <source>
        <dbReference type="ARBA" id="ARBA00007639"/>
    </source>
</evidence>
<comment type="similarity">
    <text evidence="2">Belongs to the bacterial solute-binding protein 2 family.</text>
</comment>